<evidence type="ECO:0000313" key="2">
    <source>
        <dbReference type="Proteomes" id="UP000018680"/>
    </source>
</evidence>
<dbReference type="EMBL" id="CP006939">
    <property type="protein sequence ID" value="AHC16045.1"/>
    <property type="molecule type" value="Genomic_DNA"/>
</dbReference>
<dbReference type="HOGENOM" id="CLU_1601529_0_0_12"/>
<dbReference type="eggNOG" id="ENOG5034BCJ">
    <property type="taxonomic scope" value="Bacteria"/>
</dbReference>
<keyword evidence="2" id="KW-1185">Reference proteome</keyword>
<sequence length="166" mass="18293">MEDAMKKATRFFVIPLLLIVLLASCTSTNLTTNKTGWSDYAEILSKDYEVVGHIRVEATETKTVSPLGFNTTIEGNTITYDQLIAAAMEIGADDVINVRIDVLEEGNTSPFQWLTGHTKVYTYYANGLAIRYTEPLAEGVPTLGHSKEDLPGSSFGFELPFSVPFF</sequence>
<dbReference type="Pfam" id="PF20205">
    <property type="entry name" value="DUF6567"/>
    <property type="match status" value="1"/>
</dbReference>
<dbReference type="Proteomes" id="UP000018680">
    <property type="component" value="Chromosome"/>
</dbReference>
<dbReference type="KEGG" id="slr:L21SP2_2693"/>
<proteinExistence type="predicted"/>
<organism evidence="1 2">
    <name type="scientific">Salinispira pacifica</name>
    <dbReference type="NCBI Taxonomy" id="1307761"/>
    <lineage>
        <taxon>Bacteria</taxon>
        <taxon>Pseudomonadati</taxon>
        <taxon>Spirochaetota</taxon>
        <taxon>Spirochaetia</taxon>
        <taxon>Spirochaetales</taxon>
        <taxon>Spirochaetaceae</taxon>
        <taxon>Salinispira</taxon>
    </lineage>
</organism>
<evidence type="ECO:0000313" key="1">
    <source>
        <dbReference type="EMBL" id="AHC16045.1"/>
    </source>
</evidence>
<reference evidence="1 2" key="1">
    <citation type="journal article" date="2015" name="Stand. Genomic Sci.">
        <title>Complete genome sequence and description of Salinispira pacifica gen. nov., sp. nov., a novel spirochaete isolated form a hypersaline microbial mat.</title>
        <authorList>
            <person name="Ben Hania W."/>
            <person name="Joseph M."/>
            <person name="Schumann P."/>
            <person name="Bunk B."/>
            <person name="Fiebig A."/>
            <person name="Sproer C."/>
            <person name="Klenk H.P."/>
            <person name="Fardeau M.L."/>
            <person name="Spring S."/>
        </authorList>
    </citation>
    <scope>NUCLEOTIDE SEQUENCE [LARGE SCALE GENOMIC DNA]</scope>
    <source>
        <strain evidence="1 2">L21-RPul-D2</strain>
    </source>
</reference>
<accession>V5WK91</accession>
<dbReference type="PROSITE" id="PS51257">
    <property type="entry name" value="PROKAR_LIPOPROTEIN"/>
    <property type="match status" value="1"/>
</dbReference>
<name>V5WK91_9SPIO</name>
<dbReference type="AlphaFoldDB" id="V5WK91"/>
<gene>
    <name evidence="1" type="ORF">L21SP2_2693</name>
</gene>
<evidence type="ECO:0008006" key="3">
    <source>
        <dbReference type="Google" id="ProtNLM"/>
    </source>
</evidence>
<dbReference type="InterPro" id="IPR046697">
    <property type="entry name" value="DUF6567"/>
</dbReference>
<protein>
    <recommendedName>
        <fullName evidence="3">Lipoprotein</fullName>
    </recommendedName>
</protein>